<protein>
    <submittedName>
        <fullName evidence="2">Iron-sulfur cluster assembly scaffold protein</fullName>
    </submittedName>
</protein>
<reference evidence="2 3" key="1">
    <citation type="submission" date="2019-07" db="EMBL/GenBank/DDBJ databases">
        <title>Litoreibacter alkalisoli sp. nov., isolated from saline-alkaline soil.</title>
        <authorList>
            <person name="Wang S."/>
            <person name="Xu L."/>
            <person name="Xing Y.-T."/>
            <person name="Sun J.-Q."/>
        </authorList>
    </citation>
    <scope>NUCLEOTIDE SEQUENCE [LARGE SCALE GENOMIC DNA]</scope>
    <source>
        <strain evidence="2 3">LN3S51</strain>
    </source>
</reference>
<sequence length="149" mass="15573">MPEADLIKLYSKKILALATSIPHQGHLDTPDGSASKRAPLCGSVVSVDIGVEDGRITQFAQDVKACALGQATAAVVGTHVIGRSRAEVQTARDQLAAMLKEGGPTPDAPFEDLEVMLPARDYGNRHGSILLSLDATLAALDDAARRACA</sequence>
<dbReference type="RefSeq" id="WP_146364522.1">
    <property type="nucleotide sequence ID" value="NZ_CP042261.1"/>
</dbReference>
<dbReference type="AlphaFoldDB" id="A0A5B8I8R9"/>
<gene>
    <name evidence="2" type="ORF">FPZ52_05635</name>
</gene>
<dbReference type="SUPFAM" id="SSF82649">
    <property type="entry name" value="SufE/NifU"/>
    <property type="match status" value="1"/>
</dbReference>
<dbReference type="OrthoDB" id="7857113at2"/>
<proteinExistence type="predicted"/>
<keyword evidence="3" id="KW-1185">Reference proteome</keyword>
<dbReference type="GO" id="GO:0016226">
    <property type="term" value="P:iron-sulfur cluster assembly"/>
    <property type="evidence" value="ECO:0007669"/>
    <property type="project" value="InterPro"/>
</dbReference>
<accession>A0A5B8I8R9</accession>
<evidence type="ECO:0000313" key="2">
    <source>
        <dbReference type="EMBL" id="QDY69166.1"/>
    </source>
</evidence>
<dbReference type="EMBL" id="CP042261">
    <property type="protein sequence ID" value="QDY69166.1"/>
    <property type="molecule type" value="Genomic_DNA"/>
</dbReference>
<dbReference type="GO" id="GO:0005506">
    <property type="term" value="F:iron ion binding"/>
    <property type="evidence" value="ECO:0007669"/>
    <property type="project" value="InterPro"/>
</dbReference>
<dbReference type="InterPro" id="IPR002871">
    <property type="entry name" value="NIF_FeS_clus_asmbl_NifU_N"/>
</dbReference>
<organism evidence="2 3">
    <name type="scientific">Qingshengfaniella alkalisoli</name>
    <dbReference type="NCBI Taxonomy" id="2599296"/>
    <lineage>
        <taxon>Bacteria</taxon>
        <taxon>Pseudomonadati</taxon>
        <taxon>Pseudomonadota</taxon>
        <taxon>Alphaproteobacteria</taxon>
        <taxon>Rhodobacterales</taxon>
        <taxon>Paracoccaceae</taxon>
        <taxon>Qingshengfaniella</taxon>
    </lineage>
</organism>
<name>A0A5B8I8R9_9RHOB</name>
<dbReference type="KEGG" id="lit:FPZ52_05635"/>
<dbReference type="Pfam" id="PF01592">
    <property type="entry name" value="NifU_N"/>
    <property type="match status" value="1"/>
</dbReference>
<evidence type="ECO:0000259" key="1">
    <source>
        <dbReference type="Pfam" id="PF01592"/>
    </source>
</evidence>
<dbReference type="CDD" id="cd06664">
    <property type="entry name" value="IscU_like"/>
    <property type="match status" value="1"/>
</dbReference>
<dbReference type="GO" id="GO:0051536">
    <property type="term" value="F:iron-sulfur cluster binding"/>
    <property type="evidence" value="ECO:0007669"/>
    <property type="project" value="InterPro"/>
</dbReference>
<evidence type="ECO:0000313" key="3">
    <source>
        <dbReference type="Proteomes" id="UP000318483"/>
    </source>
</evidence>
<dbReference type="Proteomes" id="UP000318483">
    <property type="component" value="Chromosome"/>
</dbReference>
<feature type="domain" description="NIF system FeS cluster assembly NifU N-terminal" evidence="1">
    <location>
        <begin position="10"/>
        <end position="99"/>
    </location>
</feature>
<dbReference type="Gene3D" id="3.90.1010.10">
    <property type="match status" value="1"/>
</dbReference>